<dbReference type="EMBL" id="CP018632">
    <property type="protein sequence ID" value="ASJ73090.1"/>
    <property type="molecule type" value="Genomic_DNA"/>
</dbReference>
<dbReference type="InterPro" id="IPR028896">
    <property type="entry name" value="GcvT/YgfZ/DmdA"/>
</dbReference>
<evidence type="ECO:0000259" key="4">
    <source>
        <dbReference type="Pfam" id="PF08669"/>
    </source>
</evidence>
<evidence type="ECO:0000313" key="5">
    <source>
        <dbReference type="EMBL" id="ASJ73090.1"/>
    </source>
</evidence>
<reference evidence="5 6" key="1">
    <citation type="submission" date="2016-12" db="EMBL/GenBank/DDBJ databases">
        <authorList>
            <person name="Song W.-J."/>
            <person name="Kurnit D.M."/>
        </authorList>
    </citation>
    <scope>NUCLEOTIDE SEQUENCE [LARGE SCALE GENOMIC DNA]</scope>
    <source>
        <strain evidence="5 6">IMCC3135</strain>
    </source>
</reference>
<dbReference type="GO" id="GO:0032259">
    <property type="term" value="P:methylation"/>
    <property type="evidence" value="ECO:0007669"/>
    <property type="project" value="UniProtKB-KW"/>
</dbReference>
<gene>
    <name evidence="5" type="primary">dmdA</name>
    <name evidence="5" type="ORF">IMCC3135_15030</name>
</gene>
<dbReference type="Pfam" id="PF01571">
    <property type="entry name" value="GCV_T"/>
    <property type="match status" value="1"/>
</dbReference>
<keyword evidence="6" id="KW-1185">Reference proteome</keyword>
<sequence>MTLPLITFSRRLRETPFTDRILAGGAQSFTVYNHTLLPSWFRSLEGDYWHLVEHVQVWDVSCERQVQLKGPDAEMLVQLMTPRDLSKAQPDQCFYVPICDERGHILNDPIAIKVDDDTWWLSLADSDIYLWAKGLALGKGLDVEIIRADVWPIAVQGPKAETLMARVFGDEVNSIRFFRYKRLEYRGHAFIVARSGWSGQGGFEIYIDDAELGQELWDELFVVGADLNVGHGCPNNIERMETGLLSFGSDMDYSHTPLQCGLDRYCQLDTDLQSMSIAALREQRAQGVPTRLVGIVAPGVPAASKYCQLLADGKPVGDITSQSLSGRYDAWIAFAYFESELIDRLKNESVKLQLLCNNELHDARYSEIPFKLGQMGLNERFPNL</sequence>
<dbReference type="PANTHER" id="PTHR43757:SF2">
    <property type="entry name" value="AMINOMETHYLTRANSFERASE, MITOCHONDRIAL"/>
    <property type="match status" value="1"/>
</dbReference>
<dbReference type="AlphaFoldDB" id="A0A2Z2NWA3"/>
<name>A0A2Z2NWA3_9GAMM</name>
<dbReference type="GO" id="GO:0008168">
    <property type="term" value="F:methyltransferase activity"/>
    <property type="evidence" value="ECO:0007669"/>
    <property type="project" value="UniProtKB-KW"/>
</dbReference>
<keyword evidence="1" id="KW-0032">Aminotransferase</keyword>
<accession>A0A2Z2NWA3</accession>
<dbReference type="InterPro" id="IPR029043">
    <property type="entry name" value="GcvT/YgfZ_C"/>
</dbReference>
<keyword evidence="5" id="KW-0489">Methyltransferase</keyword>
<evidence type="ECO:0000256" key="1">
    <source>
        <dbReference type="ARBA" id="ARBA00022576"/>
    </source>
</evidence>
<dbReference type="PANTHER" id="PTHR43757">
    <property type="entry name" value="AMINOMETHYLTRANSFERASE"/>
    <property type="match status" value="1"/>
</dbReference>
<evidence type="ECO:0000256" key="2">
    <source>
        <dbReference type="PIRSR" id="PIRSR006487-1"/>
    </source>
</evidence>
<dbReference type="GO" id="GO:0008483">
    <property type="term" value="F:transaminase activity"/>
    <property type="evidence" value="ECO:0007669"/>
    <property type="project" value="UniProtKB-KW"/>
</dbReference>
<dbReference type="InterPro" id="IPR013977">
    <property type="entry name" value="GcvT_C"/>
</dbReference>
<feature type="domain" description="Aminomethyltransferase C-terminal" evidence="4">
    <location>
        <begin position="291"/>
        <end position="370"/>
    </location>
</feature>
<dbReference type="RefSeq" id="WP_088918339.1">
    <property type="nucleotide sequence ID" value="NZ_CP018632.1"/>
</dbReference>
<dbReference type="Pfam" id="PF08669">
    <property type="entry name" value="GCV_T_C"/>
    <property type="match status" value="1"/>
</dbReference>
<dbReference type="EC" id="2.1.1.269" evidence="5"/>
<dbReference type="Proteomes" id="UP000250079">
    <property type="component" value="Chromosome"/>
</dbReference>
<dbReference type="Gene3D" id="3.30.1360.120">
    <property type="entry name" value="Probable tRNA modification gtpase trme, domain 1"/>
    <property type="match status" value="1"/>
</dbReference>
<dbReference type="NCBIfam" id="NF009133">
    <property type="entry name" value="PRK12486.1"/>
    <property type="match status" value="1"/>
</dbReference>
<dbReference type="SUPFAM" id="SSF103025">
    <property type="entry name" value="Folate-binding domain"/>
    <property type="match status" value="1"/>
</dbReference>
<feature type="domain" description="GCVT N-terminal" evidence="3">
    <location>
        <begin position="18"/>
        <end position="269"/>
    </location>
</feature>
<dbReference type="InterPro" id="IPR027266">
    <property type="entry name" value="TrmE/GcvT-like"/>
</dbReference>
<dbReference type="KEGG" id="gai:IMCC3135_15030"/>
<dbReference type="PIRSF" id="PIRSF006487">
    <property type="entry name" value="GcvT"/>
    <property type="match status" value="1"/>
</dbReference>
<protein>
    <submittedName>
        <fullName evidence="5">Dimethylsulfonioproprionate demethylase DmdA</fullName>
        <ecNumber evidence="5">2.1.1.269</ecNumber>
    </submittedName>
</protein>
<proteinExistence type="predicted"/>
<organism evidence="5 6">
    <name type="scientific">Granulosicoccus antarcticus IMCC3135</name>
    <dbReference type="NCBI Taxonomy" id="1192854"/>
    <lineage>
        <taxon>Bacteria</taxon>
        <taxon>Pseudomonadati</taxon>
        <taxon>Pseudomonadota</taxon>
        <taxon>Gammaproteobacteria</taxon>
        <taxon>Chromatiales</taxon>
        <taxon>Granulosicoccaceae</taxon>
        <taxon>Granulosicoccus</taxon>
    </lineage>
</organism>
<dbReference type="SUPFAM" id="SSF101790">
    <property type="entry name" value="Aminomethyltransferase beta-barrel domain"/>
    <property type="match status" value="1"/>
</dbReference>
<evidence type="ECO:0000313" key="6">
    <source>
        <dbReference type="Proteomes" id="UP000250079"/>
    </source>
</evidence>
<dbReference type="OrthoDB" id="9774591at2"/>
<feature type="binding site" evidence="2">
    <location>
        <position position="204"/>
    </location>
    <ligand>
        <name>substrate</name>
    </ligand>
</feature>
<keyword evidence="5" id="KW-0808">Transferase</keyword>
<dbReference type="InterPro" id="IPR006222">
    <property type="entry name" value="GCVT_N"/>
</dbReference>
<evidence type="ECO:0000259" key="3">
    <source>
        <dbReference type="Pfam" id="PF01571"/>
    </source>
</evidence>